<evidence type="ECO:0000256" key="1">
    <source>
        <dbReference type="SAM" id="MobiDB-lite"/>
    </source>
</evidence>
<keyword evidence="4" id="KW-1185">Reference proteome</keyword>
<accession>A0AAE0C759</accession>
<feature type="region of interest" description="Disordered" evidence="1">
    <location>
        <begin position="132"/>
        <end position="154"/>
    </location>
</feature>
<feature type="transmembrane region" description="Helical" evidence="2">
    <location>
        <begin position="184"/>
        <end position="205"/>
    </location>
</feature>
<organism evidence="3 4">
    <name type="scientific">Cymbomonas tetramitiformis</name>
    <dbReference type="NCBI Taxonomy" id="36881"/>
    <lineage>
        <taxon>Eukaryota</taxon>
        <taxon>Viridiplantae</taxon>
        <taxon>Chlorophyta</taxon>
        <taxon>Pyramimonadophyceae</taxon>
        <taxon>Pyramimonadales</taxon>
        <taxon>Pyramimonadaceae</taxon>
        <taxon>Cymbomonas</taxon>
    </lineage>
</organism>
<protein>
    <submittedName>
        <fullName evidence="3">Uncharacterized protein</fullName>
    </submittedName>
</protein>
<name>A0AAE0C759_9CHLO</name>
<gene>
    <name evidence="3" type="ORF">CYMTET_41640</name>
</gene>
<dbReference type="Proteomes" id="UP001190700">
    <property type="component" value="Unassembled WGS sequence"/>
</dbReference>
<feature type="compositionally biased region" description="Polar residues" evidence="1">
    <location>
        <begin position="134"/>
        <end position="148"/>
    </location>
</feature>
<dbReference type="AlphaFoldDB" id="A0AAE0C759"/>
<proteinExistence type="predicted"/>
<evidence type="ECO:0000313" key="4">
    <source>
        <dbReference type="Proteomes" id="UP001190700"/>
    </source>
</evidence>
<keyword evidence="2" id="KW-0472">Membrane</keyword>
<dbReference type="EMBL" id="LGRX02027702">
    <property type="protein sequence ID" value="KAK3248914.1"/>
    <property type="molecule type" value="Genomic_DNA"/>
</dbReference>
<keyword evidence="2" id="KW-1133">Transmembrane helix</keyword>
<comment type="caution">
    <text evidence="3">The sequence shown here is derived from an EMBL/GenBank/DDBJ whole genome shotgun (WGS) entry which is preliminary data.</text>
</comment>
<evidence type="ECO:0000256" key="2">
    <source>
        <dbReference type="SAM" id="Phobius"/>
    </source>
</evidence>
<sequence length="284" mass="28864">MQRQGAKPARLVRLDWTCHCWPANIGQEASALVCESAATVAAPEEQVPAGGAAASASAVPAPAMPVFQGKDAAPELLQSAKLTATADTDGEFAGFVQTVNHAAVQPIDLTGYNTDDYEDLADGTFTVKPRASDVSANLSSTPATQAPSSGGALGDWHDGAPRSYGCGKPPWGFPAHTGLWGMPFLLCFVLLLSVMGVGTAAYTAANDLSSVQVSGRAAPQPVLCRGDLCIYSGISELDPVTLDAVLHSLGAAAVLLPPDPLGGSAAGCYGGQCGDGAPLIFDPE</sequence>
<evidence type="ECO:0000313" key="3">
    <source>
        <dbReference type="EMBL" id="KAK3248914.1"/>
    </source>
</evidence>
<reference evidence="3 4" key="1">
    <citation type="journal article" date="2015" name="Genome Biol. Evol.">
        <title>Comparative Genomics of a Bacterivorous Green Alga Reveals Evolutionary Causalities and Consequences of Phago-Mixotrophic Mode of Nutrition.</title>
        <authorList>
            <person name="Burns J.A."/>
            <person name="Paasch A."/>
            <person name="Narechania A."/>
            <person name="Kim E."/>
        </authorList>
    </citation>
    <scope>NUCLEOTIDE SEQUENCE [LARGE SCALE GENOMIC DNA]</scope>
    <source>
        <strain evidence="3 4">PLY_AMNH</strain>
    </source>
</reference>
<keyword evidence="2" id="KW-0812">Transmembrane</keyword>